<dbReference type="GeneID" id="54291641"/>
<dbReference type="RefSeq" id="XP_033377914.1">
    <property type="nucleotide sequence ID" value="XM_033534244.1"/>
</dbReference>
<keyword evidence="1" id="KW-0472">Membrane</keyword>
<organism evidence="2 3">
    <name type="scientific">Aaosphaeria arxii CBS 175.79</name>
    <dbReference type="NCBI Taxonomy" id="1450172"/>
    <lineage>
        <taxon>Eukaryota</taxon>
        <taxon>Fungi</taxon>
        <taxon>Dikarya</taxon>
        <taxon>Ascomycota</taxon>
        <taxon>Pezizomycotina</taxon>
        <taxon>Dothideomycetes</taxon>
        <taxon>Pleosporomycetidae</taxon>
        <taxon>Pleosporales</taxon>
        <taxon>Pleosporales incertae sedis</taxon>
        <taxon>Aaosphaeria</taxon>
    </lineage>
</organism>
<name>A0A6A5X927_9PLEO</name>
<accession>A0A6A5X927</accession>
<reference evidence="2" key="1">
    <citation type="journal article" date="2020" name="Stud. Mycol.">
        <title>101 Dothideomycetes genomes: a test case for predicting lifestyles and emergence of pathogens.</title>
        <authorList>
            <person name="Haridas S."/>
            <person name="Albert R."/>
            <person name="Binder M."/>
            <person name="Bloem J."/>
            <person name="Labutti K."/>
            <person name="Salamov A."/>
            <person name="Andreopoulos B."/>
            <person name="Baker S."/>
            <person name="Barry K."/>
            <person name="Bills G."/>
            <person name="Bluhm B."/>
            <person name="Cannon C."/>
            <person name="Castanera R."/>
            <person name="Culley D."/>
            <person name="Daum C."/>
            <person name="Ezra D."/>
            <person name="Gonzalez J."/>
            <person name="Henrissat B."/>
            <person name="Kuo A."/>
            <person name="Liang C."/>
            <person name="Lipzen A."/>
            <person name="Lutzoni F."/>
            <person name="Magnuson J."/>
            <person name="Mondo S."/>
            <person name="Nolan M."/>
            <person name="Ohm R."/>
            <person name="Pangilinan J."/>
            <person name="Park H.-J."/>
            <person name="Ramirez L."/>
            <person name="Alfaro M."/>
            <person name="Sun H."/>
            <person name="Tritt A."/>
            <person name="Yoshinaga Y."/>
            <person name="Zwiers L.-H."/>
            <person name="Turgeon B."/>
            <person name="Goodwin S."/>
            <person name="Spatafora J."/>
            <person name="Crous P."/>
            <person name="Grigoriev I."/>
        </authorList>
    </citation>
    <scope>NUCLEOTIDE SEQUENCE</scope>
    <source>
        <strain evidence="2">CBS 175.79</strain>
    </source>
</reference>
<keyword evidence="3" id="KW-1185">Reference proteome</keyword>
<dbReference type="Proteomes" id="UP000799778">
    <property type="component" value="Unassembled WGS sequence"/>
</dbReference>
<proteinExistence type="predicted"/>
<keyword evidence="1" id="KW-1133">Transmembrane helix</keyword>
<gene>
    <name evidence="2" type="ORF">BU24DRAFT_497174</name>
</gene>
<evidence type="ECO:0000313" key="3">
    <source>
        <dbReference type="Proteomes" id="UP000799778"/>
    </source>
</evidence>
<feature type="transmembrane region" description="Helical" evidence="1">
    <location>
        <begin position="75"/>
        <end position="98"/>
    </location>
</feature>
<keyword evidence="1" id="KW-0812">Transmembrane</keyword>
<dbReference type="AlphaFoldDB" id="A0A6A5X927"/>
<feature type="non-terminal residue" evidence="2">
    <location>
        <position position="100"/>
    </location>
</feature>
<evidence type="ECO:0000313" key="2">
    <source>
        <dbReference type="EMBL" id="KAF2009575.1"/>
    </source>
</evidence>
<feature type="transmembrane region" description="Helical" evidence="1">
    <location>
        <begin position="45"/>
        <end position="63"/>
    </location>
</feature>
<protein>
    <submittedName>
        <fullName evidence="2">Uncharacterized protein</fullName>
    </submittedName>
</protein>
<evidence type="ECO:0000256" key="1">
    <source>
        <dbReference type="SAM" id="Phobius"/>
    </source>
</evidence>
<feature type="transmembrane region" description="Helical" evidence="1">
    <location>
        <begin position="20"/>
        <end position="38"/>
    </location>
</feature>
<dbReference type="EMBL" id="ML978078">
    <property type="protein sequence ID" value="KAF2009575.1"/>
    <property type="molecule type" value="Genomic_DNA"/>
</dbReference>
<sequence>MAGAILTTTTTLPPLPLRRTPLFVLAPAFPLLLTQGLISRRVNPAIGILPLFLSAAFSAYLLSNTSRIGLAGTPVHLVADVVLAIALLTCLILDWVCLPM</sequence>